<evidence type="ECO:0000256" key="7">
    <source>
        <dbReference type="SAM" id="Phobius"/>
    </source>
</evidence>
<feature type="domain" description="CASTOR/POLLUX/SYM8 ion channel conserved" evidence="8">
    <location>
        <begin position="281"/>
        <end position="372"/>
    </location>
</feature>
<dbReference type="AlphaFoldDB" id="A0A327WRI2"/>
<proteinExistence type="predicted"/>
<evidence type="ECO:0000259" key="8">
    <source>
        <dbReference type="Pfam" id="PF06241"/>
    </source>
</evidence>
<evidence type="ECO:0000313" key="9">
    <source>
        <dbReference type="EMBL" id="RAJ95362.1"/>
    </source>
</evidence>
<sequence>MFRLPLIDRLKFYLERQLAKGAFYQLVVAWLLVVLVSLFGGALVTAFHGPAETYLENIWWAFLRLTDPGYLGDDEGMLRRVVSTVLTVLGYVLFMGTLVAIMTQWLTAKMQTLEQGLTPVALRHHISILGWTSRTIPILQDILARGPLDNGAERKRKRTRIAVLADDITQGASSEFYSHRELSAKRRQVILRSGSMLNPDHMLRVAAGSAKVVIIPSPADTSGRLLSADSEAIKVLLSLNAQSVQATPPLAIVELQNADNIALARHSYQGPLQIVASDIAIARAFSQSVVSPGVSEVLDSLLVDANGCQLYLAPATAVQGQRWGDISQFYQASIACGVVSKQGGHATPLLNPKQDYIIGSDDQLILLAREEKDIVYLGSAGNQQAQLAPVDLSALSLQRERARVLVLGWNRRVPRFIEQLQAAFGQHLALTSVSTSSRSQRRQLVNDSHAQLEFIEADYTRASVLSDIELNQFDTVVVFATDRLERGEEADARSIVANQLLDLLLQDASQRPQVLVELIDPNNNRYVSASKHRLRSEVVQSSAMISHLLAQLAVYPDLRSVYDSLLSPEGVGVRLKSVPSQWFGQPSFRQLQQAVAAQGDILIGIKQDNQRSELNLSPDALVDANATTALIVIGN</sequence>
<feature type="transmembrane region" description="Helical" evidence="7">
    <location>
        <begin position="81"/>
        <end position="101"/>
    </location>
</feature>
<dbReference type="PANTHER" id="PTHR31563">
    <property type="entry name" value="ION CHANNEL POLLUX-RELATED"/>
    <property type="match status" value="1"/>
</dbReference>
<feature type="transmembrane region" description="Helical" evidence="7">
    <location>
        <begin position="21"/>
        <end position="47"/>
    </location>
</feature>
<keyword evidence="2" id="KW-0813">Transport</keyword>
<gene>
    <name evidence="9" type="ORF">B0I24_11044</name>
    <name evidence="10" type="ORF">CWE07_10810</name>
</gene>
<organism evidence="9 11">
    <name type="scientific">Aliidiomarina maris</name>
    <dbReference type="NCBI Taxonomy" id="531312"/>
    <lineage>
        <taxon>Bacteria</taxon>
        <taxon>Pseudomonadati</taxon>
        <taxon>Pseudomonadota</taxon>
        <taxon>Gammaproteobacteria</taxon>
        <taxon>Alteromonadales</taxon>
        <taxon>Idiomarinaceae</taxon>
        <taxon>Aliidiomarina</taxon>
    </lineage>
</organism>
<keyword evidence="4 7" id="KW-1133">Transmembrane helix</keyword>
<accession>A0A327WRI2</accession>
<keyword evidence="6 7" id="KW-0472">Membrane</keyword>
<keyword evidence="12" id="KW-1185">Reference proteome</keyword>
<evidence type="ECO:0000313" key="10">
    <source>
        <dbReference type="EMBL" id="RUO22747.1"/>
    </source>
</evidence>
<evidence type="ECO:0000256" key="3">
    <source>
        <dbReference type="ARBA" id="ARBA00022692"/>
    </source>
</evidence>
<keyword evidence="3 7" id="KW-0812">Transmembrane</keyword>
<dbReference type="GO" id="GO:0012505">
    <property type="term" value="C:endomembrane system"/>
    <property type="evidence" value="ECO:0007669"/>
    <property type="project" value="UniProtKB-SubCell"/>
</dbReference>
<dbReference type="InterPro" id="IPR044849">
    <property type="entry name" value="CASTOR/POLLUX/SYM8-like"/>
</dbReference>
<evidence type="ECO:0000313" key="11">
    <source>
        <dbReference type="Proteomes" id="UP000249203"/>
    </source>
</evidence>
<evidence type="ECO:0000256" key="2">
    <source>
        <dbReference type="ARBA" id="ARBA00022448"/>
    </source>
</evidence>
<name>A0A327WRI2_9GAMM</name>
<keyword evidence="5" id="KW-0406">Ion transport</keyword>
<evidence type="ECO:0000256" key="1">
    <source>
        <dbReference type="ARBA" id="ARBA00004127"/>
    </source>
</evidence>
<evidence type="ECO:0000256" key="5">
    <source>
        <dbReference type="ARBA" id="ARBA00023065"/>
    </source>
</evidence>
<protein>
    <submittedName>
        <fullName evidence="9">Castor and Pollux protein voltage-gated ion channel component</fullName>
    </submittedName>
</protein>
<dbReference type="Proteomes" id="UP000249203">
    <property type="component" value="Unassembled WGS sequence"/>
</dbReference>
<dbReference type="EMBL" id="PIPK01000010">
    <property type="protein sequence ID" value="RUO22747.1"/>
    <property type="molecule type" value="Genomic_DNA"/>
</dbReference>
<comment type="caution">
    <text evidence="9">The sequence shown here is derived from an EMBL/GenBank/DDBJ whole genome shotgun (WGS) entry which is preliminary data.</text>
</comment>
<dbReference type="PANTHER" id="PTHR31563:SF10">
    <property type="entry name" value="ION CHANNEL POLLUX-RELATED"/>
    <property type="match status" value="1"/>
</dbReference>
<dbReference type="RefSeq" id="WP_111569877.1">
    <property type="nucleotide sequence ID" value="NZ_PIPK01000010.1"/>
</dbReference>
<evidence type="ECO:0000256" key="6">
    <source>
        <dbReference type="ARBA" id="ARBA00023136"/>
    </source>
</evidence>
<dbReference type="EMBL" id="QLMD01000010">
    <property type="protein sequence ID" value="RAJ95362.1"/>
    <property type="molecule type" value="Genomic_DNA"/>
</dbReference>
<dbReference type="Proteomes" id="UP000287865">
    <property type="component" value="Unassembled WGS sequence"/>
</dbReference>
<dbReference type="OrthoDB" id="305351at2"/>
<dbReference type="Gene3D" id="3.40.50.720">
    <property type="entry name" value="NAD(P)-binding Rossmann-like Domain"/>
    <property type="match status" value="2"/>
</dbReference>
<comment type="subcellular location">
    <subcellularLocation>
        <location evidence="1">Endomembrane system</location>
        <topology evidence="1">Multi-pass membrane protein</topology>
    </subcellularLocation>
</comment>
<reference evidence="10 12" key="1">
    <citation type="journal article" date="2018" name="Front. Microbiol.">
        <title>Genome-Based Analysis Reveals the Taxonomy and Diversity of the Family Idiomarinaceae.</title>
        <authorList>
            <person name="Liu Y."/>
            <person name="Lai Q."/>
            <person name="Shao Z."/>
        </authorList>
    </citation>
    <scope>NUCLEOTIDE SEQUENCE [LARGE SCALE GENOMIC DNA]</scope>
    <source>
        <strain evidence="10 12">CF12-14</strain>
    </source>
</reference>
<dbReference type="GO" id="GO:0006811">
    <property type="term" value="P:monoatomic ion transport"/>
    <property type="evidence" value="ECO:0007669"/>
    <property type="project" value="UniProtKB-KW"/>
</dbReference>
<dbReference type="Pfam" id="PF06241">
    <property type="entry name" value="Castor_Poll_mid"/>
    <property type="match status" value="1"/>
</dbReference>
<evidence type="ECO:0000256" key="4">
    <source>
        <dbReference type="ARBA" id="ARBA00022989"/>
    </source>
</evidence>
<reference evidence="9 11" key="2">
    <citation type="submission" date="2018-06" db="EMBL/GenBank/DDBJ databases">
        <title>Genomic Encyclopedia of Type Strains, Phase III (KMG-III): the genomes of soil and plant-associated and newly described type strains.</title>
        <authorList>
            <person name="Whitman W."/>
        </authorList>
    </citation>
    <scope>NUCLEOTIDE SEQUENCE [LARGE SCALE GENOMIC DNA]</scope>
    <source>
        <strain evidence="9 11">CGMCC 1.15366</strain>
    </source>
</reference>
<evidence type="ECO:0000313" key="12">
    <source>
        <dbReference type="Proteomes" id="UP000287865"/>
    </source>
</evidence>
<dbReference type="InterPro" id="IPR010420">
    <property type="entry name" value="CASTOR/POLLUX/SYM8_dom"/>
</dbReference>